<dbReference type="AlphaFoldDB" id="A0A0D5A3M2"/>
<proteinExistence type="predicted"/>
<evidence type="ECO:0000313" key="1">
    <source>
        <dbReference type="EMBL" id="AJW30890.1"/>
    </source>
</evidence>
<name>A0A0D5A3M2_PROMR</name>
<reference evidence="1" key="1">
    <citation type="submission" date="2014-06" db="EMBL/GenBank/DDBJ databases">
        <authorList>
            <person name="Berube P.M."/>
        </authorList>
    </citation>
    <scope>NUCLEOTIDE SEQUENCE</scope>
    <source>
        <strain evidence="1">P0903-H212</strain>
    </source>
</reference>
<dbReference type="EMBL" id="KJ947871">
    <property type="protein sequence ID" value="AJW30890.1"/>
    <property type="molecule type" value="Genomic_DNA"/>
</dbReference>
<accession>A0A0D5A3M2</accession>
<sequence length="37" mass="4234">MILPLVISQTIRNTNFSNIGVKFASFESIFLKKAKYN</sequence>
<gene>
    <name evidence="1" type="ORF">FA03_0057</name>
</gene>
<organism evidence="1">
    <name type="scientific">Prochlorococcus marinus str. P0903-H212</name>
    <dbReference type="NCBI Taxonomy" id="1622208"/>
    <lineage>
        <taxon>Bacteria</taxon>
        <taxon>Bacillati</taxon>
        <taxon>Cyanobacteriota</taxon>
        <taxon>Cyanophyceae</taxon>
        <taxon>Synechococcales</taxon>
        <taxon>Prochlorococcaceae</taxon>
        <taxon>Prochlorococcus</taxon>
    </lineage>
</organism>
<protein>
    <submittedName>
        <fullName evidence="1">Uncharacterized protein</fullName>
    </submittedName>
</protein>